<name>A0A917ZWC0_9ACTN</name>
<keyword evidence="4" id="KW-0274">FAD</keyword>
<dbReference type="Proteomes" id="UP000641932">
    <property type="component" value="Unassembled WGS sequence"/>
</dbReference>
<feature type="domain" description="Acyl-CoA dehydrogenase/oxidase C-terminal" evidence="5">
    <location>
        <begin position="253"/>
        <end position="403"/>
    </location>
</feature>
<comment type="cofactor">
    <cofactor evidence="1">
        <name>FAD</name>
        <dbReference type="ChEBI" id="CHEBI:57692"/>
    </cofactor>
</comment>
<evidence type="ECO:0000256" key="3">
    <source>
        <dbReference type="ARBA" id="ARBA00022630"/>
    </source>
</evidence>
<dbReference type="Gene3D" id="1.20.140.10">
    <property type="entry name" value="Butyryl-CoA Dehydrogenase, subunit A, domain 3"/>
    <property type="match status" value="1"/>
</dbReference>
<proteinExistence type="inferred from homology"/>
<reference evidence="6" key="1">
    <citation type="journal article" date="2014" name="Int. J. Syst. Evol. Microbiol.">
        <title>Complete genome sequence of Corynebacterium casei LMG S-19264T (=DSM 44701T), isolated from a smear-ripened cheese.</title>
        <authorList>
            <consortium name="US DOE Joint Genome Institute (JGI-PGF)"/>
            <person name="Walter F."/>
            <person name="Albersmeier A."/>
            <person name="Kalinowski J."/>
            <person name="Ruckert C."/>
        </authorList>
    </citation>
    <scope>NUCLEOTIDE SEQUENCE</scope>
    <source>
        <strain evidence="6">CGMCC 4.7201</strain>
    </source>
</reference>
<keyword evidence="7" id="KW-1185">Reference proteome</keyword>
<evidence type="ECO:0000259" key="5">
    <source>
        <dbReference type="Pfam" id="PF00441"/>
    </source>
</evidence>
<dbReference type="Pfam" id="PF00441">
    <property type="entry name" value="Acyl-CoA_dh_1"/>
    <property type="match status" value="1"/>
</dbReference>
<dbReference type="InterPro" id="IPR046373">
    <property type="entry name" value="Acyl-CoA_Oxase/DH_mid-dom_sf"/>
</dbReference>
<dbReference type="SUPFAM" id="SSF56645">
    <property type="entry name" value="Acyl-CoA dehydrogenase NM domain-like"/>
    <property type="match status" value="1"/>
</dbReference>
<protein>
    <submittedName>
        <fullName evidence="6">Acyl-CoA dehydrogenase</fullName>
    </submittedName>
</protein>
<dbReference type="SUPFAM" id="SSF47203">
    <property type="entry name" value="Acyl-CoA dehydrogenase C-terminal domain-like"/>
    <property type="match status" value="1"/>
</dbReference>
<dbReference type="InterPro" id="IPR009100">
    <property type="entry name" value="AcylCoA_DH/oxidase_NM_dom_sf"/>
</dbReference>
<evidence type="ECO:0000256" key="4">
    <source>
        <dbReference type="ARBA" id="ARBA00022827"/>
    </source>
</evidence>
<organism evidence="6 7">
    <name type="scientific">Wenjunlia tyrosinilytica</name>
    <dbReference type="NCBI Taxonomy" id="1544741"/>
    <lineage>
        <taxon>Bacteria</taxon>
        <taxon>Bacillati</taxon>
        <taxon>Actinomycetota</taxon>
        <taxon>Actinomycetes</taxon>
        <taxon>Kitasatosporales</taxon>
        <taxon>Streptomycetaceae</taxon>
        <taxon>Wenjunlia</taxon>
    </lineage>
</organism>
<dbReference type="Gene3D" id="2.40.110.10">
    <property type="entry name" value="Butyryl-CoA Dehydrogenase, subunit A, domain 2"/>
    <property type="match status" value="1"/>
</dbReference>
<accession>A0A917ZWC0</accession>
<dbReference type="InterPro" id="IPR036250">
    <property type="entry name" value="AcylCo_DH-like_C"/>
</dbReference>
<dbReference type="PANTHER" id="PTHR43884">
    <property type="entry name" value="ACYL-COA DEHYDROGENASE"/>
    <property type="match status" value="1"/>
</dbReference>
<evidence type="ECO:0000313" key="6">
    <source>
        <dbReference type="EMBL" id="GGO95465.1"/>
    </source>
</evidence>
<evidence type="ECO:0000256" key="1">
    <source>
        <dbReference type="ARBA" id="ARBA00001974"/>
    </source>
</evidence>
<evidence type="ECO:0000256" key="2">
    <source>
        <dbReference type="ARBA" id="ARBA00009347"/>
    </source>
</evidence>
<gene>
    <name evidence="6" type="ORF">GCM10012280_52720</name>
</gene>
<dbReference type="AlphaFoldDB" id="A0A917ZWC0"/>
<dbReference type="PANTHER" id="PTHR43884:SF12">
    <property type="entry name" value="ISOVALERYL-COA DEHYDROGENASE, MITOCHONDRIAL-RELATED"/>
    <property type="match status" value="1"/>
</dbReference>
<comment type="similarity">
    <text evidence="2">Belongs to the acyl-CoA dehydrogenase family.</text>
</comment>
<comment type="caution">
    <text evidence="6">The sequence shown here is derived from an EMBL/GenBank/DDBJ whole genome shotgun (WGS) entry which is preliminary data.</text>
</comment>
<dbReference type="InterPro" id="IPR037069">
    <property type="entry name" value="AcylCoA_DH/ox_N_sf"/>
</dbReference>
<dbReference type="InterPro" id="IPR009075">
    <property type="entry name" value="AcylCo_DH/oxidase_C"/>
</dbReference>
<dbReference type="EMBL" id="BMMS01000025">
    <property type="protein sequence ID" value="GGO95465.1"/>
    <property type="molecule type" value="Genomic_DNA"/>
</dbReference>
<dbReference type="GO" id="GO:0003995">
    <property type="term" value="F:acyl-CoA dehydrogenase activity"/>
    <property type="evidence" value="ECO:0007669"/>
    <property type="project" value="TreeGrafter"/>
</dbReference>
<reference evidence="6" key="2">
    <citation type="submission" date="2020-09" db="EMBL/GenBank/DDBJ databases">
        <authorList>
            <person name="Sun Q."/>
            <person name="Zhou Y."/>
        </authorList>
    </citation>
    <scope>NUCLEOTIDE SEQUENCE</scope>
    <source>
        <strain evidence="6">CGMCC 4.7201</strain>
    </source>
</reference>
<keyword evidence="3" id="KW-0285">Flavoprotein</keyword>
<evidence type="ECO:0000313" key="7">
    <source>
        <dbReference type="Proteomes" id="UP000641932"/>
    </source>
</evidence>
<dbReference type="GO" id="GO:0050660">
    <property type="term" value="F:flavin adenine dinucleotide binding"/>
    <property type="evidence" value="ECO:0007669"/>
    <property type="project" value="InterPro"/>
</dbReference>
<dbReference type="Gene3D" id="1.10.540.10">
    <property type="entry name" value="Acyl-CoA dehydrogenase/oxidase, N-terminal domain"/>
    <property type="match status" value="1"/>
</dbReference>
<sequence>MAAMGTGTAGVLTSVTGLSARGTARERAAALESRFGDPADPDNPLGHEAFLRADARAELPAEGERLLERFGLNAEFVPRSLGGRLDSIEGLVQALRPVFRRDASLGIGYGVSSFMAAVNAWFAGTQEQRRFTADLLLGGGRMTVAYQEIAHGNDFVRNEFHARRGGSGFLLDGDKHVINNVERAEALMLYARTDKAKGSRSHSVLLVDKELAPAGHTVYLPRRITNGCRGLQFGGVQYAGLPVPASAVVGGVGQGVELSLRSFKVTRSALPSMVLALVDTCLRTAVGFAGRQSRDTGTGMDTRSSRSVLAAAFADILLCDSLALAATRSASLLPRQSSGVYAAAVKYLLPKILTETVYDLSIILGSALYDKDGPYGIFQKHVRDLPVITLGHAGTAACQATIIPQMPLLARAAWFQGAPAPGELFEADGRLPPLNLEQLRPHAGHDPVAASLVAAVEDDPERGDDGEDVIHRLAQGFLAELRSLRDLCLELRTTDPAWLAGPETSALADRYVHVLAAASVVGVWRQERRVRPGGFLADPAWAVTALSRTAGRLGGLPGLTELPEPPAHFEDLMVSEVLSRFGEPRSYDLYNSPLSG</sequence>